<evidence type="ECO:0000313" key="10">
    <source>
        <dbReference type="Proteomes" id="UP000054011"/>
    </source>
</evidence>
<dbReference type="PROSITE" id="PS00136">
    <property type="entry name" value="SUBTILASE_ASP"/>
    <property type="match status" value="1"/>
</dbReference>
<accession>A0A100Y9J6</accession>
<evidence type="ECO:0000256" key="1">
    <source>
        <dbReference type="ARBA" id="ARBA00011073"/>
    </source>
</evidence>
<evidence type="ECO:0000256" key="3">
    <source>
        <dbReference type="ARBA" id="ARBA00022801"/>
    </source>
</evidence>
<dbReference type="SUPFAM" id="SSF52743">
    <property type="entry name" value="Subtilisin-like"/>
    <property type="match status" value="1"/>
</dbReference>
<keyword evidence="4 5" id="KW-0720">Serine protease</keyword>
<feature type="active site" description="Charge relay system" evidence="5">
    <location>
        <position position="67"/>
    </location>
</feature>
<organism evidence="9 10">
    <name type="scientific">Streptomyces kanasensis</name>
    <dbReference type="NCBI Taxonomy" id="936756"/>
    <lineage>
        <taxon>Bacteria</taxon>
        <taxon>Bacillati</taxon>
        <taxon>Actinomycetota</taxon>
        <taxon>Actinomycetes</taxon>
        <taxon>Kitasatosporales</taxon>
        <taxon>Streptomycetaceae</taxon>
        <taxon>Streptomyces</taxon>
    </lineage>
</organism>
<dbReference type="PANTHER" id="PTHR43806">
    <property type="entry name" value="PEPTIDASE S8"/>
    <property type="match status" value="1"/>
</dbReference>
<protein>
    <submittedName>
        <fullName evidence="9">Serine protease</fullName>
    </submittedName>
</protein>
<evidence type="ECO:0000256" key="5">
    <source>
        <dbReference type="PROSITE-ProRule" id="PRU01240"/>
    </source>
</evidence>
<feature type="active site" description="Charge relay system" evidence="5">
    <location>
        <position position="104"/>
    </location>
</feature>
<sequence>MSSTRFVRTTVVTGTALVSLLGTAFSWGAPAAAAAENAPPGWESAALDLATAHRTTQGEGVTVAVLDSGVDPDHPALKGRIAKIGPDFYDSDGLRAGDEGYGIHGTAMVSGVLKAAPKARIITARVIDDSDEVKLERSKDGVSPLAKGIDYAVANGADVISLSLGGGMFSDLDGGEVAAASHAVQKGVTILASAGNSGDELNDGNFPAGYPTVISVAATKPGGARADFSTVRTHNTIAAPGVDITSASRSGGYRKISGTSPATALAAGVTALMLAENPDLTPAQTRAILMRTAQAPAGGHDPLVGAGRIDAAAAVRAAADPPGVDTAPRPHQGELKHFAAPTGTSRISHPPIDRDLLAIGLGAAGGGLLLVVVGLLLALRPRRRATA</sequence>
<feature type="active site" description="Charge relay system" evidence="5">
    <location>
        <position position="260"/>
    </location>
</feature>
<dbReference type="RefSeq" id="WP_058940501.1">
    <property type="nucleotide sequence ID" value="NZ_LNSV01000004.1"/>
</dbReference>
<keyword evidence="7" id="KW-0732">Signal</keyword>
<dbReference type="OrthoDB" id="3359820at2"/>
<feature type="chain" id="PRO_5007091356" evidence="7">
    <location>
        <begin position="35"/>
        <end position="387"/>
    </location>
</feature>
<proteinExistence type="inferred from homology"/>
<dbReference type="InterPro" id="IPR036852">
    <property type="entry name" value="Peptidase_S8/S53_dom_sf"/>
</dbReference>
<dbReference type="InterPro" id="IPR015500">
    <property type="entry name" value="Peptidase_S8_subtilisin-rel"/>
</dbReference>
<evidence type="ECO:0000256" key="7">
    <source>
        <dbReference type="SAM" id="SignalP"/>
    </source>
</evidence>
<keyword evidence="10" id="KW-1185">Reference proteome</keyword>
<dbReference type="Gene3D" id="3.40.50.200">
    <property type="entry name" value="Peptidase S8/S53 domain"/>
    <property type="match status" value="1"/>
</dbReference>
<keyword evidence="6" id="KW-1133">Transmembrane helix</keyword>
<dbReference type="PROSITE" id="PS51892">
    <property type="entry name" value="SUBTILASE"/>
    <property type="match status" value="1"/>
</dbReference>
<evidence type="ECO:0000256" key="2">
    <source>
        <dbReference type="ARBA" id="ARBA00022670"/>
    </source>
</evidence>
<dbReference type="PANTHER" id="PTHR43806:SF11">
    <property type="entry name" value="CEREVISIN-RELATED"/>
    <property type="match status" value="1"/>
</dbReference>
<feature type="transmembrane region" description="Helical" evidence="6">
    <location>
        <begin position="356"/>
        <end position="379"/>
    </location>
</feature>
<dbReference type="STRING" id="936756.ATE80_02900"/>
<feature type="signal peptide" evidence="7">
    <location>
        <begin position="1"/>
        <end position="34"/>
    </location>
</feature>
<reference evidence="9 10" key="1">
    <citation type="submission" date="2015-11" db="EMBL/GenBank/DDBJ databases">
        <title>Genome-wide analysis reveals the secondary metabolome in Streptomyces kanasensis ZX01.</title>
        <authorList>
            <person name="Zhang G."/>
            <person name="Han L."/>
            <person name="Feng J."/>
            <person name="Zhang X."/>
        </authorList>
    </citation>
    <scope>NUCLEOTIDE SEQUENCE [LARGE SCALE GENOMIC DNA]</scope>
    <source>
        <strain evidence="9 10">ZX01</strain>
    </source>
</reference>
<evidence type="ECO:0000256" key="6">
    <source>
        <dbReference type="SAM" id="Phobius"/>
    </source>
</evidence>
<dbReference type="GO" id="GO:0004252">
    <property type="term" value="F:serine-type endopeptidase activity"/>
    <property type="evidence" value="ECO:0007669"/>
    <property type="project" value="UniProtKB-UniRule"/>
</dbReference>
<evidence type="ECO:0000256" key="4">
    <source>
        <dbReference type="ARBA" id="ARBA00022825"/>
    </source>
</evidence>
<dbReference type="EMBL" id="LNSV01000004">
    <property type="protein sequence ID" value="KUH40262.1"/>
    <property type="molecule type" value="Genomic_DNA"/>
</dbReference>
<name>A0A100Y9J6_9ACTN</name>
<evidence type="ECO:0000259" key="8">
    <source>
        <dbReference type="Pfam" id="PF00082"/>
    </source>
</evidence>
<keyword evidence="6" id="KW-0472">Membrane</keyword>
<comment type="caution">
    <text evidence="9">The sequence shown here is derived from an EMBL/GenBank/DDBJ whole genome shotgun (WGS) entry which is preliminary data.</text>
</comment>
<dbReference type="AlphaFoldDB" id="A0A100Y9J6"/>
<keyword evidence="6" id="KW-0812">Transmembrane</keyword>
<comment type="similarity">
    <text evidence="1 5">Belongs to the peptidase S8 family.</text>
</comment>
<dbReference type="GO" id="GO:0006508">
    <property type="term" value="P:proteolysis"/>
    <property type="evidence" value="ECO:0007669"/>
    <property type="project" value="UniProtKB-KW"/>
</dbReference>
<dbReference type="Pfam" id="PF00082">
    <property type="entry name" value="Peptidase_S8"/>
    <property type="match status" value="1"/>
</dbReference>
<dbReference type="Proteomes" id="UP000054011">
    <property type="component" value="Unassembled WGS sequence"/>
</dbReference>
<keyword evidence="2 5" id="KW-0645">Protease</keyword>
<dbReference type="InterPro" id="IPR000209">
    <property type="entry name" value="Peptidase_S8/S53_dom"/>
</dbReference>
<dbReference type="InterPro" id="IPR023827">
    <property type="entry name" value="Peptidase_S8_Asp-AS"/>
</dbReference>
<keyword evidence="3 5" id="KW-0378">Hydrolase</keyword>
<dbReference type="PRINTS" id="PR00723">
    <property type="entry name" value="SUBTILISIN"/>
</dbReference>
<feature type="domain" description="Peptidase S8/S53" evidence="8">
    <location>
        <begin position="58"/>
        <end position="306"/>
    </location>
</feature>
<evidence type="ECO:0000313" key="9">
    <source>
        <dbReference type="EMBL" id="KUH40262.1"/>
    </source>
</evidence>
<gene>
    <name evidence="9" type="ORF">ATE80_02900</name>
</gene>
<dbReference type="InterPro" id="IPR050131">
    <property type="entry name" value="Peptidase_S8_subtilisin-like"/>
</dbReference>